<reference evidence="1" key="1">
    <citation type="submission" date="2007-11" db="EMBL/GenBank/DDBJ databases">
        <authorList>
            <person name="Fulton L."/>
            <person name="Clifton S."/>
            <person name="Fulton B."/>
            <person name="Xu J."/>
            <person name="Minx P."/>
            <person name="Pepin K.H."/>
            <person name="Johnson M."/>
            <person name="Thiruvilangam P."/>
            <person name="Bhonagiri V."/>
            <person name="Nash W.E."/>
            <person name="Mardis E.R."/>
            <person name="Wilson R.K."/>
        </authorList>
    </citation>
    <scope>NUCLEOTIDE SEQUENCE [LARGE SCALE GENOMIC DNA]</scope>
    <source>
        <strain evidence="1">DSM 17241</strain>
    </source>
</reference>
<keyword evidence="2" id="KW-1185">Reference proteome</keyword>
<reference evidence="1" key="2">
    <citation type="submission" date="2013-09" db="EMBL/GenBank/DDBJ databases">
        <title>Draft genome sequence of Anaerotruncus colihominis(DSM 17241).</title>
        <authorList>
            <person name="Sudarsanam P."/>
            <person name="Ley R."/>
            <person name="Guruge J."/>
            <person name="Turnbaugh P.J."/>
            <person name="Mahowald M."/>
            <person name="Liep D."/>
            <person name="Gordon J."/>
        </authorList>
    </citation>
    <scope>NUCLEOTIDE SEQUENCE</scope>
    <source>
        <strain evidence="1">DSM 17241</strain>
    </source>
</reference>
<protein>
    <submittedName>
        <fullName evidence="1">Uncharacterized protein</fullName>
    </submittedName>
</protein>
<gene>
    <name evidence="1" type="ORF">ANACOL_03858</name>
</gene>
<organism evidence="1 2">
    <name type="scientific">Anaerotruncus colihominis DSM 17241</name>
    <dbReference type="NCBI Taxonomy" id="445972"/>
    <lineage>
        <taxon>Bacteria</taxon>
        <taxon>Bacillati</taxon>
        <taxon>Bacillota</taxon>
        <taxon>Clostridia</taxon>
        <taxon>Eubacteriales</taxon>
        <taxon>Oscillospiraceae</taxon>
        <taxon>Anaerotruncus</taxon>
    </lineage>
</organism>
<dbReference type="AlphaFoldDB" id="B0PGC5"/>
<accession>B0PGC5</accession>
<evidence type="ECO:0000313" key="1">
    <source>
        <dbReference type="EMBL" id="EDS09713.1"/>
    </source>
</evidence>
<sequence length="46" mass="5407">MLFAAAIRRQSLQSSGLRMLHHSRNRRSWFRCRKAADKPERLVAVV</sequence>
<evidence type="ECO:0000313" key="2">
    <source>
        <dbReference type="Proteomes" id="UP000003803"/>
    </source>
</evidence>
<comment type="caution">
    <text evidence="1">The sequence shown here is derived from an EMBL/GenBank/DDBJ whole genome shotgun (WGS) entry which is preliminary data.</text>
</comment>
<dbReference type="EMBL" id="ABGD02000027">
    <property type="protein sequence ID" value="EDS09713.1"/>
    <property type="molecule type" value="Genomic_DNA"/>
</dbReference>
<name>B0PGC5_9FIRM</name>
<dbReference type="Proteomes" id="UP000003803">
    <property type="component" value="Unassembled WGS sequence"/>
</dbReference>
<proteinExistence type="predicted"/>
<dbReference type="HOGENOM" id="CLU_3179451_0_0_9"/>